<keyword evidence="2" id="KW-1185">Reference proteome</keyword>
<dbReference type="Proteomes" id="UP000007431">
    <property type="component" value="Unassembled WGS sequence"/>
</dbReference>
<proteinExistence type="predicted"/>
<dbReference type="EMBL" id="GL377306">
    <property type="protein sequence ID" value="EFI97112.1"/>
    <property type="molecule type" value="Genomic_DNA"/>
</dbReference>
<dbReference type="VEuPathDB" id="FungiDB:SCHCODRAFT_02543314"/>
<dbReference type="AlphaFoldDB" id="D8Q3U3"/>
<sequence>MPASVHHTPLRSSGPVTHVHNLVSFVAQHHLYHATALSPARLTFKLCTSQVITPAMCRFTALTTNTTNTCGNHRVVIAADTAGMEPAVAANDETPDANFIPCNNPLCQYQPDHEIKVIHNGKGCYELGCETGPYIGSFVSTCTPAKNDADVCDLVGCEECNGGWLHWHRYKGEAFAQPWPEPCIPRHCRGHSEDFSRQRLQDWVRSQAQPDYMKYP</sequence>
<protein>
    <submittedName>
        <fullName evidence="1">Uncharacterized protein</fullName>
    </submittedName>
</protein>
<dbReference type="GeneID" id="9589290"/>
<name>D8Q3U3_SCHCM</name>
<dbReference type="KEGG" id="scm:SCHCO_02543314"/>
<evidence type="ECO:0000313" key="2">
    <source>
        <dbReference type="Proteomes" id="UP000007431"/>
    </source>
</evidence>
<dbReference type="HOGENOM" id="CLU_1278283_0_0_1"/>
<evidence type="ECO:0000313" key="1">
    <source>
        <dbReference type="EMBL" id="EFI97112.1"/>
    </source>
</evidence>
<dbReference type="InParanoid" id="D8Q3U3"/>
<reference evidence="1 2" key="1">
    <citation type="journal article" date="2010" name="Nat. Biotechnol.">
        <title>Genome sequence of the model mushroom Schizophyllum commune.</title>
        <authorList>
            <person name="Ohm R.A."/>
            <person name="de Jong J.F."/>
            <person name="Lugones L.G."/>
            <person name="Aerts A."/>
            <person name="Kothe E."/>
            <person name="Stajich J.E."/>
            <person name="de Vries R.P."/>
            <person name="Record E."/>
            <person name="Levasseur A."/>
            <person name="Baker S.E."/>
            <person name="Bartholomew K.A."/>
            <person name="Coutinho P.M."/>
            <person name="Erdmann S."/>
            <person name="Fowler T.J."/>
            <person name="Gathman A.C."/>
            <person name="Lombard V."/>
            <person name="Henrissat B."/>
            <person name="Knabe N."/>
            <person name="Kuees U."/>
            <person name="Lilly W.W."/>
            <person name="Lindquist E."/>
            <person name="Lucas S."/>
            <person name="Magnuson J.K."/>
            <person name="Piumi F."/>
            <person name="Raudaskoski M."/>
            <person name="Salamov A."/>
            <person name="Schmutz J."/>
            <person name="Schwarze F.W.M.R."/>
            <person name="vanKuyk P.A."/>
            <person name="Horton J.S."/>
            <person name="Grigoriev I.V."/>
            <person name="Woesten H.A.B."/>
        </authorList>
    </citation>
    <scope>NUCLEOTIDE SEQUENCE [LARGE SCALE GENOMIC DNA]</scope>
    <source>
        <strain evidence="2">H4-8 / FGSC 9210</strain>
    </source>
</reference>
<accession>D8Q3U3</accession>
<gene>
    <name evidence="1" type="ORF">SCHCODRAFT_108667</name>
</gene>
<organism evidence="2">
    <name type="scientific">Schizophyllum commune (strain H4-8 / FGSC 9210)</name>
    <name type="common">Split gill fungus</name>
    <dbReference type="NCBI Taxonomy" id="578458"/>
    <lineage>
        <taxon>Eukaryota</taxon>
        <taxon>Fungi</taxon>
        <taxon>Dikarya</taxon>
        <taxon>Basidiomycota</taxon>
        <taxon>Agaricomycotina</taxon>
        <taxon>Agaricomycetes</taxon>
        <taxon>Agaricomycetidae</taxon>
        <taxon>Agaricales</taxon>
        <taxon>Schizophyllaceae</taxon>
        <taxon>Schizophyllum</taxon>
    </lineage>
</organism>
<feature type="non-terminal residue" evidence="1">
    <location>
        <position position="216"/>
    </location>
</feature>